<proteinExistence type="predicted"/>
<feature type="region of interest" description="Disordered" evidence="8">
    <location>
        <begin position="24"/>
        <end position="146"/>
    </location>
</feature>
<evidence type="ECO:0000259" key="10">
    <source>
        <dbReference type="PROSITE" id="PS51007"/>
    </source>
</evidence>
<evidence type="ECO:0000313" key="12">
    <source>
        <dbReference type="Proteomes" id="UP000319383"/>
    </source>
</evidence>
<evidence type="ECO:0000256" key="7">
    <source>
        <dbReference type="PROSITE-ProRule" id="PRU00433"/>
    </source>
</evidence>
<dbReference type="Pfam" id="PF03150">
    <property type="entry name" value="CCP_MauG"/>
    <property type="match status" value="1"/>
</dbReference>
<organism evidence="11 12">
    <name type="scientific">Symmachiella dynata</name>
    <dbReference type="NCBI Taxonomy" id="2527995"/>
    <lineage>
        <taxon>Bacteria</taxon>
        <taxon>Pseudomonadati</taxon>
        <taxon>Planctomycetota</taxon>
        <taxon>Planctomycetia</taxon>
        <taxon>Planctomycetales</taxon>
        <taxon>Planctomycetaceae</taxon>
        <taxon>Symmachiella</taxon>
    </lineage>
</organism>
<keyword evidence="11" id="KW-0575">Peroxidase</keyword>
<dbReference type="PROSITE" id="PS51007">
    <property type="entry name" value="CYTC"/>
    <property type="match status" value="1"/>
</dbReference>
<feature type="signal peptide" evidence="9">
    <location>
        <begin position="1"/>
        <end position="24"/>
    </location>
</feature>
<dbReference type="RefSeq" id="WP_231962644.1">
    <property type="nucleotide sequence ID" value="NZ_CP036276.1"/>
</dbReference>
<dbReference type="PANTHER" id="PTHR30600:SF10">
    <property type="entry name" value="BLL6722 PROTEIN"/>
    <property type="match status" value="1"/>
</dbReference>
<feature type="compositionally biased region" description="Basic and acidic residues" evidence="8">
    <location>
        <begin position="98"/>
        <end position="119"/>
    </location>
</feature>
<comment type="subcellular location">
    <subcellularLocation>
        <location evidence="1">Cell envelope</location>
    </subcellularLocation>
</comment>
<dbReference type="InterPro" id="IPR036909">
    <property type="entry name" value="Cyt_c-like_dom_sf"/>
</dbReference>
<evidence type="ECO:0000256" key="6">
    <source>
        <dbReference type="ARBA" id="ARBA00023004"/>
    </source>
</evidence>
<dbReference type="Proteomes" id="UP000319383">
    <property type="component" value="Chromosome"/>
</dbReference>
<dbReference type="GO" id="GO:0020037">
    <property type="term" value="F:heme binding"/>
    <property type="evidence" value="ECO:0007669"/>
    <property type="project" value="InterPro"/>
</dbReference>
<gene>
    <name evidence="11" type="primary">ccp_2</name>
    <name evidence="11" type="ORF">Mal52_27100</name>
</gene>
<reference evidence="11 12" key="1">
    <citation type="submission" date="2019-02" db="EMBL/GenBank/DDBJ databases">
        <title>Deep-cultivation of Planctomycetes and their phenomic and genomic characterization uncovers novel biology.</title>
        <authorList>
            <person name="Wiegand S."/>
            <person name="Jogler M."/>
            <person name="Boedeker C."/>
            <person name="Pinto D."/>
            <person name="Vollmers J."/>
            <person name="Rivas-Marin E."/>
            <person name="Kohn T."/>
            <person name="Peeters S.H."/>
            <person name="Heuer A."/>
            <person name="Rast P."/>
            <person name="Oberbeckmann S."/>
            <person name="Bunk B."/>
            <person name="Jeske O."/>
            <person name="Meyerdierks A."/>
            <person name="Storesund J.E."/>
            <person name="Kallscheuer N."/>
            <person name="Luecker S."/>
            <person name="Lage O.M."/>
            <person name="Pohl T."/>
            <person name="Merkel B.J."/>
            <person name="Hornburger P."/>
            <person name="Mueller R.-W."/>
            <person name="Bruemmer F."/>
            <person name="Labrenz M."/>
            <person name="Spormann A.M."/>
            <person name="Op den Camp H."/>
            <person name="Overmann J."/>
            <person name="Amann R."/>
            <person name="Jetten M.S.M."/>
            <person name="Mascher T."/>
            <person name="Medema M.H."/>
            <person name="Devos D.P."/>
            <person name="Kaster A.-K."/>
            <person name="Ovreas L."/>
            <person name="Rohde M."/>
            <person name="Galperin M.Y."/>
            <person name="Jogler C."/>
        </authorList>
    </citation>
    <scope>NUCLEOTIDE SEQUENCE [LARGE SCALE GENOMIC DNA]</scope>
    <source>
        <strain evidence="11 12">Mal52</strain>
    </source>
</reference>
<feature type="compositionally biased region" description="Polar residues" evidence="8">
    <location>
        <begin position="33"/>
        <end position="44"/>
    </location>
</feature>
<feature type="domain" description="Cytochrome c" evidence="10">
    <location>
        <begin position="375"/>
        <end position="500"/>
    </location>
</feature>
<feature type="chain" id="PRO_5021889980" evidence="9">
    <location>
        <begin position="25"/>
        <end position="513"/>
    </location>
</feature>
<protein>
    <submittedName>
        <fullName evidence="11">Cytochrome c551 peroxidase</fullName>
        <ecNumber evidence="11">1.11.1.5</ecNumber>
    </submittedName>
</protein>
<dbReference type="GO" id="GO:0004130">
    <property type="term" value="F:cytochrome-c peroxidase activity"/>
    <property type="evidence" value="ECO:0007669"/>
    <property type="project" value="UniProtKB-EC"/>
</dbReference>
<dbReference type="AlphaFoldDB" id="A0A517ZP22"/>
<feature type="compositionally biased region" description="Low complexity" evidence="8">
    <location>
        <begin position="58"/>
        <end position="72"/>
    </location>
</feature>
<dbReference type="EC" id="1.11.1.5" evidence="11"/>
<evidence type="ECO:0000256" key="1">
    <source>
        <dbReference type="ARBA" id="ARBA00004196"/>
    </source>
</evidence>
<keyword evidence="5 11" id="KW-0560">Oxidoreductase</keyword>
<evidence type="ECO:0000256" key="4">
    <source>
        <dbReference type="ARBA" id="ARBA00022729"/>
    </source>
</evidence>
<accession>A0A517ZP22</accession>
<keyword evidence="4 9" id="KW-0732">Signal</keyword>
<evidence type="ECO:0000256" key="5">
    <source>
        <dbReference type="ARBA" id="ARBA00023002"/>
    </source>
</evidence>
<dbReference type="PANTHER" id="PTHR30600">
    <property type="entry name" value="CYTOCHROME C PEROXIDASE-RELATED"/>
    <property type="match status" value="1"/>
</dbReference>
<dbReference type="GO" id="GO:0046872">
    <property type="term" value="F:metal ion binding"/>
    <property type="evidence" value="ECO:0007669"/>
    <property type="project" value="UniProtKB-KW"/>
</dbReference>
<sequence precursor="true">MQLRNQPATWLCAVLVMAIMPGCAAKKDDGATPGSSTAASTDTQVEPETTNEPEATEVADASTEPAAEPAAEPEAKPEAKADVTPKETVVAKAPAEPATEKKPAEKKPAAEKPAAEKKPAAPAKAASAKPPTVDSPLTAGIPGEGPLTTEEIKKWLEDPKNHEVIDFELPLGMASAQAAIKGLDENPLTLAKIELGRQLYFDPRLSADTTVSCASCHDPDEGYARRTQFGVGIDAQEGGRNSPVSYNRILSDKQFWDGRAESLEAQAVGPIANPIEMGNTHDACVACLKGIEGYRLQFESIFGDEGVTIDNVGRALASFERVIVTGASPFDYAENAKRFADLSDEELAEIKTDDPEFYAEIEQAKKDVEAHPMSESAQRGWALFFDEQKTDCKACHAGANFTDEQYHNLGVGMDAEEPDLGRFTETKDEKHRGAFKTPTLRNVEFTAPYMHDGSQQTLEEVVEWYAKGGHPNPHLSDKIKKLDLTDQDKADLVAFMKALTGPFPKVERDRLPK</sequence>
<evidence type="ECO:0000256" key="8">
    <source>
        <dbReference type="SAM" id="MobiDB-lite"/>
    </source>
</evidence>
<keyword evidence="6 7" id="KW-0408">Iron</keyword>
<keyword evidence="3 7" id="KW-0479">Metal-binding</keyword>
<dbReference type="GO" id="GO:0030313">
    <property type="term" value="C:cell envelope"/>
    <property type="evidence" value="ECO:0007669"/>
    <property type="project" value="UniProtKB-SubCell"/>
</dbReference>
<feature type="compositionally biased region" description="Low complexity" evidence="8">
    <location>
        <begin position="120"/>
        <end position="131"/>
    </location>
</feature>
<dbReference type="InterPro" id="IPR004852">
    <property type="entry name" value="Di-haem_cyt_c_peroxidsae"/>
</dbReference>
<dbReference type="EMBL" id="CP036276">
    <property type="protein sequence ID" value="QDU44232.1"/>
    <property type="molecule type" value="Genomic_DNA"/>
</dbReference>
<dbReference type="GO" id="GO:0009055">
    <property type="term" value="F:electron transfer activity"/>
    <property type="evidence" value="ECO:0007669"/>
    <property type="project" value="InterPro"/>
</dbReference>
<keyword evidence="12" id="KW-1185">Reference proteome</keyword>
<evidence type="ECO:0000256" key="3">
    <source>
        <dbReference type="ARBA" id="ARBA00022723"/>
    </source>
</evidence>
<dbReference type="InterPro" id="IPR051395">
    <property type="entry name" value="Cytochrome_c_Peroxidase/MauG"/>
</dbReference>
<name>A0A517ZP22_9PLAN</name>
<dbReference type="SUPFAM" id="SSF46626">
    <property type="entry name" value="Cytochrome c"/>
    <property type="match status" value="2"/>
</dbReference>
<dbReference type="Gene3D" id="1.10.760.10">
    <property type="entry name" value="Cytochrome c-like domain"/>
    <property type="match status" value="3"/>
</dbReference>
<feature type="compositionally biased region" description="Basic and acidic residues" evidence="8">
    <location>
        <begin position="73"/>
        <end position="85"/>
    </location>
</feature>
<evidence type="ECO:0000256" key="9">
    <source>
        <dbReference type="SAM" id="SignalP"/>
    </source>
</evidence>
<dbReference type="KEGG" id="sdyn:Mal52_27100"/>
<evidence type="ECO:0000313" key="11">
    <source>
        <dbReference type="EMBL" id="QDU44232.1"/>
    </source>
</evidence>
<dbReference type="InterPro" id="IPR009056">
    <property type="entry name" value="Cyt_c-like_dom"/>
</dbReference>
<evidence type="ECO:0000256" key="2">
    <source>
        <dbReference type="ARBA" id="ARBA00022617"/>
    </source>
</evidence>
<keyword evidence="2 7" id="KW-0349">Heme</keyword>